<name>A0ABT4E4P0_PAEAL</name>
<protein>
    <submittedName>
        <fullName evidence="3">Zinc-ribbon domain-containing protein</fullName>
    </submittedName>
</protein>
<keyword evidence="4" id="KW-1185">Reference proteome</keyword>
<feature type="transmembrane region" description="Helical" evidence="1">
    <location>
        <begin position="34"/>
        <end position="58"/>
    </location>
</feature>
<feature type="domain" description="Putative zinc-ribbon" evidence="2">
    <location>
        <begin position="5"/>
        <end position="28"/>
    </location>
</feature>
<comment type="caution">
    <text evidence="3">The sequence shown here is derived from an EMBL/GenBank/DDBJ whole genome shotgun (WGS) entry which is preliminary data.</text>
</comment>
<dbReference type="EMBL" id="JAMDLY010000005">
    <property type="protein sequence ID" value="MCY9528550.1"/>
    <property type="molecule type" value="Genomic_DNA"/>
</dbReference>
<proteinExistence type="predicted"/>
<keyword evidence="1" id="KW-0472">Membrane</keyword>
<gene>
    <name evidence="3" type="ORF">M5X04_04265</name>
</gene>
<reference evidence="3 4" key="1">
    <citation type="submission" date="2022-05" db="EMBL/GenBank/DDBJ databases">
        <title>Genome Sequencing of Bee-Associated Microbes.</title>
        <authorList>
            <person name="Dunlap C."/>
        </authorList>
    </citation>
    <scope>NUCLEOTIDE SEQUENCE [LARGE SCALE GENOMIC DNA]</scope>
    <source>
        <strain evidence="3 4">NRRL NRS-750</strain>
    </source>
</reference>
<dbReference type="Pfam" id="PF13248">
    <property type="entry name" value="Zn_ribbon_3"/>
    <property type="match status" value="1"/>
</dbReference>
<organism evidence="3 4">
    <name type="scientific">Paenibacillus alvei</name>
    <name type="common">Bacillus alvei</name>
    <dbReference type="NCBI Taxonomy" id="44250"/>
    <lineage>
        <taxon>Bacteria</taxon>
        <taxon>Bacillati</taxon>
        <taxon>Bacillota</taxon>
        <taxon>Bacilli</taxon>
        <taxon>Bacillales</taxon>
        <taxon>Paenibacillaceae</taxon>
        <taxon>Paenibacillus</taxon>
    </lineage>
</organism>
<evidence type="ECO:0000259" key="2">
    <source>
        <dbReference type="Pfam" id="PF13248"/>
    </source>
</evidence>
<keyword evidence="1" id="KW-0812">Transmembrane</keyword>
<sequence>MSNLYPCPECNHSVAASATSCPNCGANLEEEQGIVFYIVKIIITIAVILVLGRVIMYVSESLR</sequence>
<evidence type="ECO:0000313" key="3">
    <source>
        <dbReference type="EMBL" id="MCY9528550.1"/>
    </source>
</evidence>
<dbReference type="InterPro" id="IPR059113">
    <property type="entry name" value="Znf_ribbon"/>
</dbReference>
<keyword evidence="1" id="KW-1133">Transmembrane helix</keyword>
<evidence type="ECO:0000256" key="1">
    <source>
        <dbReference type="SAM" id="Phobius"/>
    </source>
</evidence>
<dbReference type="RefSeq" id="WP_065294312.1">
    <property type="nucleotide sequence ID" value="NZ_JAMDLY010000005.1"/>
</dbReference>
<accession>A0ABT4E4P0</accession>
<dbReference type="Proteomes" id="UP001527090">
    <property type="component" value="Unassembled WGS sequence"/>
</dbReference>
<evidence type="ECO:0000313" key="4">
    <source>
        <dbReference type="Proteomes" id="UP001527090"/>
    </source>
</evidence>